<dbReference type="Pfam" id="PF00578">
    <property type="entry name" value="AhpC-TSA"/>
    <property type="match status" value="1"/>
</dbReference>
<evidence type="ECO:0000313" key="3">
    <source>
        <dbReference type="Proteomes" id="UP000256763"/>
    </source>
</evidence>
<name>A0A3E0WGE0_9GAMM</name>
<evidence type="ECO:0000313" key="2">
    <source>
        <dbReference type="EMBL" id="RFA31579.1"/>
    </source>
</evidence>
<dbReference type="Gene3D" id="3.40.30.10">
    <property type="entry name" value="Glutaredoxin"/>
    <property type="match status" value="1"/>
</dbReference>
<feature type="domain" description="Thioredoxin" evidence="1">
    <location>
        <begin position="9"/>
        <end position="164"/>
    </location>
</feature>
<dbReference type="InterPro" id="IPR036249">
    <property type="entry name" value="Thioredoxin-like_sf"/>
</dbReference>
<dbReference type="PANTHER" id="PTHR43640">
    <property type="entry name" value="OS07G0260300 PROTEIN"/>
    <property type="match status" value="1"/>
</dbReference>
<protein>
    <submittedName>
        <fullName evidence="2">Thioredoxin family protein</fullName>
    </submittedName>
</protein>
<dbReference type="InterPro" id="IPR047262">
    <property type="entry name" value="PRX-like1"/>
</dbReference>
<sequence>MVSVKSTMLALGTPAPAFRLKDTEGNWVTIDDFEDSTALLVIFMCNHCPYVRHLSEGLVDYAKEFLGQGVAIVGINANDAERYPDDAPEKMMAEKVRAGYPFPYLFDPEQTVARAYKAACTPDFFLFDRERCLVYRGRFDASTPKNNEAVTGAELRSATNAVLAGHEISAEQKPSIGCNIKWRPGNEPEWFG</sequence>
<dbReference type="InterPro" id="IPR000866">
    <property type="entry name" value="AhpC/TSA"/>
</dbReference>
<dbReference type="EMBL" id="NFZW01000047">
    <property type="protein sequence ID" value="RFA31579.1"/>
    <property type="molecule type" value="Genomic_DNA"/>
</dbReference>
<accession>A0A3E0WGE0</accession>
<organism evidence="2 3">
    <name type="scientific">Alkalilimnicola ehrlichii</name>
    <dbReference type="NCBI Taxonomy" id="351052"/>
    <lineage>
        <taxon>Bacteria</taxon>
        <taxon>Pseudomonadati</taxon>
        <taxon>Pseudomonadota</taxon>
        <taxon>Gammaproteobacteria</taxon>
        <taxon>Chromatiales</taxon>
        <taxon>Ectothiorhodospiraceae</taxon>
        <taxon>Alkalilimnicola</taxon>
    </lineage>
</organism>
<dbReference type="AlphaFoldDB" id="A0A3E0WGE0"/>
<dbReference type="GO" id="GO:0016209">
    <property type="term" value="F:antioxidant activity"/>
    <property type="evidence" value="ECO:0007669"/>
    <property type="project" value="InterPro"/>
</dbReference>
<keyword evidence="3" id="KW-1185">Reference proteome</keyword>
<dbReference type="RefSeq" id="WP_116304266.1">
    <property type="nucleotide sequence ID" value="NZ_NFZV01000049.1"/>
</dbReference>
<proteinExistence type="predicted"/>
<dbReference type="PANTHER" id="PTHR43640:SF1">
    <property type="entry name" value="THIOREDOXIN-DEPENDENT PEROXIREDOXIN"/>
    <property type="match status" value="1"/>
</dbReference>
<reference evidence="3" key="1">
    <citation type="submission" date="2017-05" db="EMBL/GenBank/DDBJ databases">
        <authorList>
            <person name="Sharma S."/>
            <person name="Sidhu C."/>
            <person name="Pinnaka A.K."/>
        </authorList>
    </citation>
    <scope>NUCLEOTIDE SEQUENCE [LARGE SCALE GENOMIC DNA]</scope>
    <source>
        <strain evidence="3">AK93</strain>
    </source>
</reference>
<dbReference type="Proteomes" id="UP000256763">
    <property type="component" value="Unassembled WGS sequence"/>
</dbReference>
<evidence type="ECO:0000259" key="1">
    <source>
        <dbReference type="PROSITE" id="PS51352"/>
    </source>
</evidence>
<gene>
    <name evidence="2" type="ORF">CAL65_22185</name>
</gene>
<dbReference type="PROSITE" id="PS51352">
    <property type="entry name" value="THIOREDOXIN_2"/>
    <property type="match status" value="1"/>
</dbReference>
<dbReference type="InterPro" id="IPR013766">
    <property type="entry name" value="Thioredoxin_domain"/>
</dbReference>
<dbReference type="SUPFAM" id="SSF52833">
    <property type="entry name" value="Thioredoxin-like"/>
    <property type="match status" value="1"/>
</dbReference>
<comment type="caution">
    <text evidence="2">The sequence shown here is derived from an EMBL/GenBank/DDBJ whole genome shotgun (WGS) entry which is preliminary data.</text>
</comment>
<dbReference type="GO" id="GO:0016491">
    <property type="term" value="F:oxidoreductase activity"/>
    <property type="evidence" value="ECO:0007669"/>
    <property type="project" value="InterPro"/>
</dbReference>
<dbReference type="OrthoDB" id="9809746at2"/>
<dbReference type="CDD" id="cd02969">
    <property type="entry name" value="PRX_like1"/>
    <property type="match status" value="1"/>
</dbReference>